<evidence type="ECO:0000256" key="11">
    <source>
        <dbReference type="RuleBase" id="RU004516"/>
    </source>
</evidence>
<dbReference type="GO" id="GO:0005829">
    <property type="term" value="C:cytosol"/>
    <property type="evidence" value="ECO:0007669"/>
    <property type="project" value="TreeGrafter"/>
</dbReference>
<name>A0A3T1CZR8_9BACL</name>
<evidence type="ECO:0000256" key="2">
    <source>
        <dbReference type="ARBA" id="ARBA00009320"/>
    </source>
</evidence>
<dbReference type="EC" id="2.6.1.21" evidence="4 12"/>
<protein>
    <recommendedName>
        <fullName evidence="5 12">D-alanine aminotransferase</fullName>
        <ecNumber evidence="4 12">2.6.1.21</ecNumber>
    </recommendedName>
</protein>
<dbReference type="InterPro" id="IPR050571">
    <property type="entry name" value="Class-IV_PLP-Dep_Aminotrnsfr"/>
</dbReference>
<keyword evidence="8 11" id="KW-0663">Pyridoxal phosphate</keyword>
<evidence type="ECO:0000256" key="6">
    <source>
        <dbReference type="ARBA" id="ARBA00022576"/>
    </source>
</evidence>
<dbReference type="InterPro" id="IPR043132">
    <property type="entry name" value="BCAT-like_C"/>
</dbReference>
<evidence type="ECO:0000256" key="4">
    <source>
        <dbReference type="ARBA" id="ARBA00012874"/>
    </source>
</evidence>
<dbReference type="InterPro" id="IPR043131">
    <property type="entry name" value="BCAT-like_N"/>
</dbReference>
<keyword evidence="14" id="KW-1185">Reference proteome</keyword>
<evidence type="ECO:0000313" key="14">
    <source>
        <dbReference type="Proteomes" id="UP000289856"/>
    </source>
</evidence>
<keyword evidence="6 13" id="KW-0032">Aminotransferase</keyword>
<evidence type="ECO:0000256" key="12">
    <source>
        <dbReference type="RuleBase" id="RU004520"/>
    </source>
</evidence>
<dbReference type="SUPFAM" id="SSF56752">
    <property type="entry name" value="D-aminoacid aminotransferase-like PLP-dependent enzymes"/>
    <property type="match status" value="1"/>
</dbReference>
<dbReference type="Pfam" id="PF01063">
    <property type="entry name" value="Aminotran_4"/>
    <property type="match status" value="1"/>
</dbReference>
<dbReference type="EMBL" id="AP019400">
    <property type="protein sequence ID" value="BBI31336.1"/>
    <property type="molecule type" value="Genomic_DNA"/>
</dbReference>
<evidence type="ECO:0000256" key="3">
    <source>
        <dbReference type="ARBA" id="ARBA00011738"/>
    </source>
</evidence>
<evidence type="ECO:0000313" key="13">
    <source>
        <dbReference type="EMBL" id="BBI31336.1"/>
    </source>
</evidence>
<comment type="function">
    <text evidence="12">Acts on the D-isomers of alanine, leucine, aspartate, glutamate, aminobutyrate, norvaline and asparagine. The enzyme transfers an amino group from a substrate D-amino acid to the pyridoxal phosphate cofactor to form pyridoxamine and an alpha-keto acid in the first half-reaction.</text>
</comment>
<dbReference type="OrthoDB" id="9805628at2"/>
<keyword evidence="7 13" id="KW-0808">Transferase</keyword>
<dbReference type="Proteomes" id="UP000289856">
    <property type="component" value="Chromosome"/>
</dbReference>
<proteinExistence type="inferred from homology"/>
<dbReference type="PANTHER" id="PTHR42743">
    <property type="entry name" value="AMINO-ACID AMINOTRANSFERASE"/>
    <property type="match status" value="1"/>
</dbReference>
<comment type="similarity">
    <text evidence="2 10">Belongs to the class-IV pyridoxal-phosphate-dependent aminotransferase family.</text>
</comment>
<dbReference type="InterPro" id="IPR005784">
    <property type="entry name" value="D_amino_transT"/>
</dbReference>
<accession>A0A3T1CZR8</accession>
<dbReference type="InterPro" id="IPR018300">
    <property type="entry name" value="Aminotrans_IV_CS"/>
</dbReference>
<dbReference type="PROSITE" id="PS00770">
    <property type="entry name" value="AA_TRANSFER_CLASS_4"/>
    <property type="match status" value="1"/>
</dbReference>
<gene>
    <name evidence="13" type="ORF">KCTCHS21_07350</name>
</gene>
<sequence>MSIAYLNGVFLALDEPALPIEERGHQFGDGVYEVIRIYGGKPFMLDEHLDRLYRSAEAIRLQLDSDRAFFQTIIHQLIDRSGLADLDIYLQVTRGIAPRNHTFPNCPVSISMTAKPSRATPVELKENGAAVWMHPDERWLNCHIKSLNLLPNILAKQVAADNDCLEAVLVRDGYVTEGSSSNIYIVEKGAIRTAPLTNQILAGITRIAVKRIAQELDIPFHEQPFTPEELRNADEAFLTSTTLEVMPVVRYHDDTVIGSGKPGTITQALSERLSALTL</sequence>
<comment type="catalytic activity">
    <reaction evidence="9 12">
        <text>D-alanine + 2-oxoglutarate = D-glutamate + pyruvate</text>
        <dbReference type="Rhea" id="RHEA:15869"/>
        <dbReference type="ChEBI" id="CHEBI:15361"/>
        <dbReference type="ChEBI" id="CHEBI:16810"/>
        <dbReference type="ChEBI" id="CHEBI:29986"/>
        <dbReference type="ChEBI" id="CHEBI:57416"/>
        <dbReference type="EC" id="2.6.1.21"/>
    </reaction>
</comment>
<dbReference type="GO" id="GO:0046416">
    <property type="term" value="P:D-amino acid metabolic process"/>
    <property type="evidence" value="ECO:0007669"/>
    <property type="project" value="InterPro"/>
</dbReference>
<evidence type="ECO:0000256" key="7">
    <source>
        <dbReference type="ARBA" id="ARBA00022679"/>
    </source>
</evidence>
<dbReference type="KEGG" id="cohn:KCTCHS21_07350"/>
<dbReference type="GO" id="GO:0046394">
    <property type="term" value="P:carboxylic acid biosynthetic process"/>
    <property type="evidence" value="ECO:0007669"/>
    <property type="project" value="UniProtKB-ARBA"/>
</dbReference>
<dbReference type="Gene3D" id="3.30.470.10">
    <property type="match status" value="1"/>
</dbReference>
<dbReference type="PANTHER" id="PTHR42743:SF10">
    <property type="entry name" value="D-ALANINE AMINOTRANSFERASE"/>
    <property type="match status" value="1"/>
</dbReference>
<dbReference type="FunFam" id="3.20.10.10:FF:000002">
    <property type="entry name" value="D-alanine aminotransferase"/>
    <property type="match status" value="1"/>
</dbReference>
<dbReference type="AlphaFoldDB" id="A0A3T1CZR8"/>
<evidence type="ECO:0000256" key="9">
    <source>
        <dbReference type="ARBA" id="ARBA00047911"/>
    </source>
</evidence>
<comment type="subunit">
    <text evidence="3">Homodimer.</text>
</comment>
<reference evidence="13 14" key="1">
    <citation type="submission" date="2019-01" db="EMBL/GenBank/DDBJ databases">
        <title>Complete genome sequence of Cohnella hallensis HS21 isolated from Korean fir (Abies koreana) rhizospheric soil.</title>
        <authorList>
            <person name="Jiang L."/>
            <person name="Kang S.W."/>
            <person name="Kim S."/>
            <person name="Jung J."/>
            <person name="Kim C.Y."/>
            <person name="Kim D.H."/>
            <person name="Kim S.W."/>
            <person name="Lee J."/>
        </authorList>
    </citation>
    <scope>NUCLEOTIDE SEQUENCE [LARGE SCALE GENOMIC DNA]</scope>
    <source>
        <strain evidence="13 14">HS21</strain>
    </source>
</reference>
<dbReference type="GO" id="GO:0008652">
    <property type="term" value="P:amino acid biosynthetic process"/>
    <property type="evidence" value="ECO:0007669"/>
    <property type="project" value="UniProtKB-ARBA"/>
</dbReference>
<dbReference type="NCBIfam" id="TIGR01121">
    <property type="entry name" value="D_amino_aminoT"/>
    <property type="match status" value="1"/>
</dbReference>
<organism evidence="13 14">
    <name type="scientific">Cohnella abietis</name>
    <dbReference type="NCBI Taxonomy" id="2507935"/>
    <lineage>
        <taxon>Bacteria</taxon>
        <taxon>Bacillati</taxon>
        <taxon>Bacillota</taxon>
        <taxon>Bacilli</taxon>
        <taxon>Bacillales</taxon>
        <taxon>Paenibacillaceae</taxon>
        <taxon>Cohnella</taxon>
    </lineage>
</organism>
<evidence type="ECO:0000256" key="10">
    <source>
        <dbReference type="RuleBase" id="RU004106"/>
    </source>
</evidence>
<dbReference type="RefSeq" id="WP_130605179.1">
    <property type="nucleotide sequence ID" value="NZ_AP019400.1"/>
</dbReference>
<dbReference type="Gene3D" id="3.20.10.10">
    <property type="entry name" value="D-amino Acid Aminotransferase, subunit A, domain 2"/>
    <property type="match status" value="1"/>
</dbReference>
<dbReference type="InterPro" id="IPR001544">
    <property type="entry name" value="Aminotrans_IV"/>
</dbReference>
<dbReference type="InterPro" id="IPR036038">
    <property type="entry name" value="Aminotransferase-like"/>
</dbReference>
<evidence type="ECO:0000256" key="1">
    <source>
        <dbReference type="ARBA" id="ARBA00001933"/>
    </source>
</evidence>
<dbReference type="CDD" id="cd01558">
    <property type="entry name" value="D-AAT_like"/>
    <property type="match status" value="1"/>
</dbReference>
<dbReference type="GO" id="GO:0047810">
    <property type="term" value="F:D-alanine-2-oxoglutarate aminotransferase activity"/>
    <property type="evidence" value="ECO:0007669"/>
    <property type="project" value="UniProtKB-EC"/>
</dbReference>
<evidence type="ECO:0000256" key="8">
    <source>
        <dbReference type="ARBA" id="ARBA00022898"/>
    </source>
</evidence>
<dbReference type="GO" id="GO:0030170">
    <property type="term" value="F:pyridoxal phosphate binding"/>
    <property type="evidence" value="ECO:0007669"/>
    <property type="project" value="InterPro"/>
</dbReference>
<comment type="cofactor">
    <cofactor evidence="1 11">
        <name>pyridoxal 5'-phosphate</name>
        <dbReference type="ChEBI" id="CHEBI:597326"/>
    </cofactor>
</comment>
<evidence type="ECO:0000256" key="5">
    <source>
        <dbReference type="ARBA" id="ARBA00021779"/>
    </source>
</evidence>